<evidence type="ECO:0000313" key="6">
    <source>
        <dbReference type="Proteomes" id="UP000053611"/>
    </source>
</evidence>
<evidence type="ECO:0000313" key="5">
    <source>
        <dbReference type="EMBL" id="KLT40823.1"/>
    </source>
</evidence>
<dbReference type="EMBL" id="KQ087228">
    <property type="protein sequence ID" value="KLT40823.1"/>
    <property type="molecule type" value="Genomic_DNA"/>
</dbReference>
<dbReference type="GeneID" id="28984342"/>
<dbReference type="RefSeq" id="XP_018277314.1">
    <property type="nucleotide sequence ID" value="XM_018423739.1"/>
</dbReference>
<name>A0A0J0XIB5_9TREE</name>
<dbReference type="Pfam" id="PF00743">
    <property type="entry name" value="FMO-like"/>
    <property type="match status" value="1"/>
</dbReference>
<evidence type="ECO:0000256" key="2">
    <source>
        <dbReference type="ARBA" id="ARBA00022827"/>
    </source>
</evidence>
<keyword evidence="6" id="KW-1185">Reference proteome</keyword>
<evidence type="ECO:0000256" key="1">
    <source>
        <dbReference type="ARBA" id="ARBA00022630"/>
    </source>
</evidence>
<dbReference type="InterPro" id="IPR050775">
    <property type="entry name" value="FAD-binding_Monooxygenases"/>
</dbReference>
<dbReference type="GO" id="GO:0050661">
    <property type="term" value="F:NADP binding"/>
    <property type="evidence" value="ECO:0007669"/>
    <property type="project" value="InterPro"/>
</dbReference>
<dbReference type="OrthoDB" id="66881at2759"/>
<dbReference type="SUPFAM" id="SSF51905">
    <property type="entry name" value="FAD/NAD(P)-binding domain"/>
    <property type="match status" value="2"/>
</dbReference>
<proteinExistence type="predicted"/>
<sequence>MTVTNTTPTANDSHYDAVIIGAGFAGLYQLYMLRDRLGLNVHLFEKGHGVGGTWYWNKYPGAMSDTESPFYRYSFDEKLLADWEWQRKYIDQPDILAYLEETVRRFDLARDIELSTEVVGMAWSDHAGRWTVRTADGRTVTATYVVTALGLLSTTNWPAIPGLADFKGRLVHTAEYPADLDIKGKRVGIIGTGSTGCQFIVASAPMVDKLTVFQRSPQYSVPSGNGSVDDGEVEGYKAKWGEIWPQVRSSAVAFGFEESKVPAMSVSAEERERVFQQAWDRGNGFYYMFGTFSDIATDPEANEAAAAFIRKKIKEAVKDPKTAERLTPRTPYAKRPLCNHEYYEVYNRENVELVSIREGDTPIERITTRGVITTDGREHELDVLVLATGFDAVDGNYRKLDLRGREHINAHWNPAPTSYMGLMTAGFPNMFMVVGPNGPFVNIVAAIETQVEFITRLVQASETRGGVVEATQEAEDAWTETCKAIAGATLFAKEQSWIFGANIPGKQHSVLFYLGGLKNYRDCLEASVRKEWDGFVFPRQVAAVRSRAEAAQAESKAQEVEHIELSTARAA</sequence>
<dbReference type="AlphaFoldDB" id="A0A0J0XIB5"/>
<dbReference type="GO" id="GO:0050660">
    <property type="term" value="F:flavin adenine dinucleotide binding"/>
    <property type="evidence" value="ECO:0007669"/>
    <property type="project" value="InterPro"/>
</dbReference>
<keyword evidence="1" id="KW-0285">Flavoprotein</keyword>
<organism evidence="5 6">
    <name type="scientific">Cutaneotrichosporon oleaginosum</name>
    <dbReference type="NCBI Taxonomy" id="879819"/>
    <lineage>
        <taxon>Eukaryota</taxon>
        <taxon>Fungi</taxon>
        <taxon>Dikarya</taxon>
        <taxon>Basidiomycota</taxon>
        <taxon>Agaricomycotina</taxon>
        <taxon>Tremellomycetes</taxon>
        <taxon>Trichosporonales</taxon>
        <taxon>Trichosporonaceae</taxon>
        <taxon>Cutaneotrichosporon</taxon>
    </lineage>
</organism>
<keyword evidence="4" id="KW-0560">Oxidoreductase</keyword>
<dbReference type="InterPro" id="IPR020946">
    <property type="entry name" value="Flavin_mOase-like"/>
</dbReference>
<dbReference type="GO" id="GO:0004499">
    <property type="term" value="F:N,N-dimethylaniline monooxygenase activity"/>
    <property type="evidence" value="ECO:0007669"/>
    <property type="project" value="InterPro"/>
</dbReference>
<protein>
    <submittedName>
        <fullName evidence="5">FAD-dependent pyridine nucleotide-disulfide oxidoreductase</fullName>
    </submittedName>
</protein>
<keyword evidence="2" id="KW-0274">FAD</keyword>
<dbReference type="STRING" id="879819.A0A0J0XIB5"/>
<accession>A0A0J0XIB5</accession>
<dbReference type="PANTHER" id="PTHR43098:SF5">
    <property type="entry name" value="DUAL-FUNCTIONAL MONOOXYGENASE_METHYLTRANSFERASE PSOF"/>
    <property type="match status" value="1"/>
</dbReference>
<dbReference type="PANTHER" id="PTHR43098">
    <property type="entry name" value="L-ORNITHINE N(5)-MONOOXYGENASE-RELATED"/>
    <property type="match status" value="1"/>
</dbReference>
<evidence type="ECO:0000256" key="4">
    <source>
        <dbReference type="ARBA" id="ARBA00023002"/>
    </source>
</evidence>
<evidence type="ECO:0000256" key="3">
    <source>
        <dbReference type="ARBA" id="ARBA00022857"/>
    </source>
</evidence>
<dbReference type="Gene3D" id="3.50.50.60">
    <property type="entry name" value="FAD/NAD(P)-binding domain"/>
    <property type="match status" value="2"/>
</dbReference>
<dbReference type="InterPro" id="IPR036188">
    <property type="entry name" value="FAD/NAD-bd_sf"/>
</dbReference>
<dbReference type="Proteomes" id="UP000053611">
    <property type="component" value="Unassembled WGS sequence"/>
</dbReference>
<reference evidence="5 6" key="1">
    <citation type="submission" date="2015-03" db="EMBL/GenBank/DDBJ databases">
        <title>Genomics and transcriptomics of the oil-accumulating basidiomycete yeast T. oleaginosus allow insights into substrate utilization and the diverse evolutionary trajectories of mating systems in fungi.</title>
        <authorList>
            <consortium name="DOE Joint Genome Institute"/>
            <person name="Kourist R."/>
            <person name="Kracht O."/>
            <person name="Bracharz F."/>
            <person name="Lipzen A."/>
            <person name="Nolan M."/>
            <person name="Ohm R."/>
            <person name="Grigoriev I."/>
            <person name="Sun S."/>
            <person name="Heitman J."/>
            <person name="Bruck T."/>
            <person name="Nowrousian M."/>
        </authorList>
    </citation>
    <scope>NUCLEOTIDE SEQUENCE [LARGE SCALE GENOMIC DNA]</scope>
    <source>
        <strain evidence="5 6">IBC0246</strain>
    </source>
</reference>
<keyword evidence="3" id="KW-0521">NADP</keyword>
<gene>
    <name evidence="5" type="ORF">CC85DRAFT_287098</name>
</gene>